<accession>A0AB39ZKC5</accession>
<name>A0AB39ZKC5_DROSZ</name>
<keyword evidence="2" id="KW-1185">Reference proteome</keyword>
<evidence type="ECO:0000313" key="2">
    <source>
        <dbReference type="Proteomes" id="UP001652628"/>
    </source>
</evidence>
<proteinExistence type="predicted"/>
<gene>
    <name evidence="3" type="primary">LOC108015477</name>
</gene>
<dbReference type="AlphaFoldDB" id="A0AB39ZKC5"/>
<evidence type="ECO:0000313" key="3">
    <source>
        <dbReference type="RefSeq" id="XP_016937397.4"/>
    </source>
</evidence>
<dbReference type="Proteomes" id="UP001652628">
    <property type="component" value="Chromosome 3"/>
</dbReference>
<keyword evidence="1" id="KW-0175">Coiled coil</keyword>
<dbReference type="RefSeq" id="XP_016937397.4">
    <property type="nucleotide sequence ID" value="XM_017081908.4"/>
</dbReference>
<evidence type="ECO:0000256" key="1">
    <source>
        <dbReference type="SAM" id="Coils"/>
    </source>
</evidence>
<dbReference type="GeneID" id="108015477"/>
<feature type="coiled-coil region" evidence="1">
    <location>
        <begin position="76"/>
        <end position="110"/>
    </location>
</feature>
<dbReference type="InterPro" id="IPR028227">
    <property type="entry name" value="UPF0449"/>
</dbReference>
<organism evidence="2 3">
    <name type="scientific">Drosophila suzukii</name>
    <name type="common">Spotted-wing drosophila fruit fly</name>
    <dbReference type="NCBI Taxonomy" id="28584"/>
    <lineage>
        <taxon>Eukaryota</taxon>
        <taxon>Metazoa</taxon>
        <taxon>Ecdysozoa</taxon>
        <taxon>Arthropoda</taxon>
        <taxon>Hexapoda</taxon>
        <taxon>Insecta</taxon>
        <taxon>Pterygota</taxon>
        <taxon>Neoptera</taxon>
        <taxon>Endopterygota</taxon>
        <taxon>Diptera</taxon>
        <taxon>Brachycera</taxon>
        <taxon>Muscomorpha</taxon>
        <taxon>Ephydroidea</taxon>
        <taxon>Drosophilidae</taxon>
        <taxon>Drosophila</taxon>
        <taxon>Sophophora</taxon>
    </lineage>
</organism>
<sequence length="117" mass="13420">MFKRSKPKIEPPPAAPSVDEMLEDLETFEVNQPPISGSTFDLEHVLLTEPENLALPAWWQIFDEYDQKVKKLSATEGHLEDQRNKLKECYAKLEKNADKLREGIQKQQALAKEALKS</sequence>
<dbReference type="Pfam" id="PF15136">
    <property type="entry name" value="UPF0449"/>
    <property type="match status" value="1"/>
</dbReference>
<reference evidence="3" key="1">
    <citation type="submission" date="2025-08" db="UniProtKB">
        <authorList>
            <consortium name="RefSeq"/>
        </authorList>
    </citation>
    <scope>IDENTIFICATION</scope>
</reference>
<protein>
    <submittedName>
        <fullName evidence="3">Uncharacterized protein</fullName>
    </submittedName>
</protein>